<dbReference type="Gene3D" id="3.40.1260.10">
    <property type="entry name" value="DsrEFH-like"/>
    <property type="match status" value="1"/>
</dbReference>
<evidence type="ECO:0000313" key="4">
    <source>
        <dbReference type="Proteomes" id="UP000092565"/>
    </source>
</evidence>
<dbReference type="OrthoDB" id="5794490at2"/>
<organism evidence="2 4">
    <name type="scientific">Phaeobacter gallaeciensis</name>
    <dbReference type="NCBI Taxonomy" id="60890"/>
    <lineage>
        <taxon>Bacteria</taxon>
        <taxon>Pseudomonadati</taxon>
        <taxon>Pseudomonadota</taxon>
        <taxon>Alphaproteobacteria</taxon>
        <taxon>Rhodobacterales</taxon>
        <taxon>Roseobacteraceae</taxon>
        <taxon>Phaeobacter</taxon>
    </lineage>
</organism>
<proteinExistence type="predicted"/>
<dbReference type="InterPro" id="IPR027396">
    <property type="entry name" value="DsrEFH-like"/>
</dbReference>
<gene>
    <name evidence="2" type="ORF">JL2886_02790</name>
    <name evidence="3" type="ORF">PXK24_05560</name>
</gene>
<dbReference type="EMBL" id="JARCJK010000002">
    <property type="protein sequence ID" value="MDE4165148.1"/>
    <property type="molecule type" value="Genomic_DNA"/>
</dbReference>
<dbReference type="EMBL" id="CP015124">
    <property type="protein sequence ID" value="ANP37676.1"/>
    <property type="molecule type" value="Genomic_DNA"/>
</dbReference>
<keyword evidence="4" id="KW-1185">Reference proteome</keyword>
<reference evidence="3 5" key="2">
    <citation type="submission" date="2023-02" db="EMBL/GenBank/DDBJ databases">
        <title>Population genomics of bacteria associated with diatom.</title>
        <authorList>
            <person name="Xie J."/>
            <person name="Wang H."/>
        </authorList>
    </citation>
    <scope>NUCLEOTIDE SEQUENCE [LARGE SCALE GENOMIC DNA]</scope>
    <source>
        <strain evidence="3 5">PT47_8</strain>
    </source>
</reference>
<evidence type="ECO:0000313" key="3">
    <source>
        <dbReference type="EMBL" id="MDE4165148.1"/>
    </source>
</evidence>
<keyword evidence="1" id="KW-0732">Signal</keyword>
<accession>A0A1B0ZU36</accession>
<dbReference type="AlphaFoldDB" id="A0A1B0ZU36"/>
<feature type="chain" id="PRO_5044370056" evidence="1">
    <location>
        <begin position="25"/>
        <end position="148"/>
    </location>
</feature>
<evidence type="ECO:0000313" key="2">
    <source>
        <dbReference type="EMBL" id="ANP37676.1"/>
    </source>
</evidence>
<dbReference type="Proteomes" id="UP001218364">
    <property type="component" value="Unassembled WGS sequence"/>
</dbReference>
<dbReference type="PANTHER" id="PTHR37691:SF1">
    <property type="entry name" value="BLR3518 PROTEIN"/>
    <property type="match status" value="1"/>
</dbReference>
<name>A0A1B0ZU36_9RHOB</name>
<dbReference type="RefSeq" id="WP_065272465.1">
    <property type="nucleotide sequence ID" value="NZ_CP015124.1"/>
</dbReference>
<dbReference type="SUPFAM" id="SSF75169">
    <property type="entry name" value="DsrEFH-like"/>
    <property type="match status" value="1"/>
</dbReference>
<dbReference type="PATRIC" id="fig|60890.4.peg.2718"/>
<feature type="signal peptide" evidence="1">
    <location>
        <begin position="1"/>
        <end position="24"/>
    </location>
</feature>
<protein>
    <submittedName>
        <fullName evidence="3">DsrE family protein</fullName>
    </submittedName>
</protein>
<dbReference type="Proteomes" id="UP000092565">
    <property type="component" value="Chromosome"/>
</dbReference>
<evidence type="ECO:0000256" key="1">
    <source>
        <dbReference type="SAM" id="SignalP"/>
    </source>
</evidence>
<sequence length="148" mass="15842">MKHLLTAAAVATSLCAGWTTAALAEGATHHIAVHVNQNDPKVMNMALNNVQNLTRYYEAQGDTAVVEVVAYGPGLHMLIPGKSPVADRIATMSLENDKLSFSACGNTHRKMSEKAGKEVALLEEASIVPSGVVRLVELQEQGFSYVRP</sequence>
<reference evidence="2 4" key="1">
    <citation type="submission" date="2016-04" db="EMBL/GenBank/DDBJ databases">
        <authorList>
            <person name="Evans L.H."/>
            <person name="Alamgir A."/>
            <person name="Owens N."/>
            <person name="Weber N.D."/>
            <person name="Virtaneva K."/>
            <person name="Barbian K."/>
            <person name="Babar A."/>
            <person name="Rosenke K."/>
        </authorList>
    </citation>
    <scope>NUCLEOTIDE SEQUENCE [LARGE SCALE GENOMIC DNA]</scope>
    <source>
        <strain evidence="2 4">JL2886</strain>
    </source>
</reference>
<evidence type="ECO:0000313" key="5">
    <source>
        <dbReference type="Proteomes" id="UP001218364"/>
    </source>
</evidence>
<dbReference type="PANTHER" id="PTHR37691">
    <property type="entry name" value="BLR3518 PROTEIN"/>
    <property type="match status" value="1"/>
</dbReference>